<dbReference type="EMBL" id="JADKCH010000001">
    <property type="protein sequence ID" value="MBK8571694.1"/>
    <property type="molecule type" value="Genomic_DNA"/>
</dbReference>
<accession>A0A936F042</accession>
<dbReference type="InterPro" id="IPR007401">
    <property type="entry name" value="DUF454"/>
</dbReference>
<feature type="transmembrane region" description="Helical" evidence="1">
    <location>
        <begin position="102"/>
        <end position="121"/>
    </location>
</feature>
<protein>
    <submittedName>
        <fullName evidence="2">YbaN family protein</fullName>
    </submittedName>
</protein>
<sequence>MSLPRSWLRPLFIAGGLLCLGLAVLGLFLPLLPATPFLLLAAACFARSSERLHTWMLRHRHFGPLLRDWEAHRAIRPSAKRTATVAILASAALTYALARLPWSGRLAMGLCLAGVLAFIWTRPDGGRD</sequence>
<gene>
    <name evidence="2" type="ORF">IPN91_03420</name>
</gene>
<evidence type="ECO:0000313" key="3">
    <source>
        <dbReference type="Proteomes" id="UP000709959"/>
    </source>
</evidence>
<dbReference type="PANTHER" id="PTHR35813:SF1">
    <property type="entry name" value="INNER MEMBRANE PROTEIN YBAN"/>
    <property type="match status" value="1"/>
</dbReference>
<evidence type="ECO:0000256" key="1">
    <source>
        <dbReference type="SAM" id="Phobius"/>
    </source>
</evidence>
<keyword evidence="1" id="KW-0812">Transmembrane</keyword>
<evidence type="ECO:0000313" key="2">
    <source>
        <dbReference type="EMBL" id="MBK8571694.1"/>
    </source>
</evidence>
<comment type="caution">
    <text evidence="2">The sequence shown here is derived from an EMBL/GenBank/DDBJ whole genome shotgun (WGS) entry which is preliminary data.</text>
</comment>
<keyword evidence="1" id="KW-1133">Transmembrane helix</keyword>
<name>A0A936F042_9BACT</name>
<dbReference type="Proteomes" id="UP000709959">
    <property type="component" value="Unassembled WGS sequence"/>
</dbReference>
<dbReference type="AlphaFoldDB" id="A0A936F042"/>
<keyword evidence="1" id="KW-0472">Membrane</keyword>
<proteinExistence type="predicted"/>
<dbReference type="GO" id="GO:0005886">
    <property type="term" value="C:plasma membrane"/>
    <property type="evidence" value="ECO:0007669"/>
    <property type="project" value="TreeGrafter"/>
</dbReference>
<organism evidence="2 3">
    <name type="scientific">Candidatus Geothrix odensensis</name>
    <dbReference type="NCBI Taxonomy" id="2954440"/>
    <lineage>
        <taxon>Bacteria</taxon>
        <taxon>Pseudomonadati</taxon>
        <taxon>Acidobacteriota</taxon>
        <taxon>Holophagae</taxon>
        <taxon>Holophagales</taxon>
        <taxon>Holophagaceae</taxon>
        <taxon>Geothrix</taxon>
    </lineage>
</organism>
<dbReference type="Pfam" id="PF04304">
    <property type="entry name" value="DUF454"/>
    <property type="match status" value="1"/>
</dbReference>
<dbReference type="PANTHER" id="PTHR35813">
    <property type="entry name" value="INNER MEMBRANE PROTEIN YBAN"/>
    <property type="match status" value="1"/>
</dbReference>
<reference evidence="2 3" key="1">
    <citation type="submission" date="2020-10" db="EMBL/GenBank/DDBJ databases">
        <title>Connecting structure to function with the recovery of over 1000 high-quality activated sludge metagenome-assembled genomes encoding full-length rRNA genes using long-read sequencing.</title>
        <authorList>
            <person name="Singleton C.M."/>
            <person name="Petriglieri F."/>
            <person name="Kristensen J.M."/>
            <person name="Kirkegaard R.H."/>
            <person name="Michaelsen T.Y."/>
            <person name="Andersen M.H."/>
            <person name="Karst S.M."/>
            <person name="Dueholm M.S."/>
            <person name="Nielsen P.H."/>
            <person name="Albertsen M."/>
        </authorList>
    </citation>
    <scope>NUCLEOTIDE SEQUENCE [LARGE SCALE GENOMIC DNA]</scope>
    <source>
        <strain evidence="2">OdNE_18-Q3-R46-58_MAXAC.008</strain>
    </source>
</reference>
<dbReference type="PIRSF" id="PIRSF016789">
    <property type="entry name" value="DUF454"/>
    <property type="match status" value="1"/>
</dbReference>